<evidence type="ECO:0000313" key="2">
    <source>
        <dbReference type="Proteomes" id="UP001042704"/>
    </source>
</evidence>
<name>A0A8A3S4T7_9EURY</name>
<dbReference type="Proteomes" id="UP001042704">
    <property type="component" value="Chromosome"/>
</dbReference>
<proteinExistence type="predicted"/>
<sequence>MYITVVCPQCEDETDHEVLKEAPGDLLVRCTVCGSIYHIPVPKERLINVKAIVSMEKESLVGSVELLEDDVVSLWDNLVAECGDEAISVEVSSIEVGDRRVKQAKASEISALWTRVIEEVIVKASIHHGAKTIPLYQQCDGEEVFAVDEVYTFGDVRFRISHIKMRTGQLLRKEGWKTVAKKIKRIYGNKM</sequence>
<dbReference type="KEGG" id="maqe:RJ40_04205"/>
<dbReference type="EMBL" id="CP036172">
    <property type="protein sequence ID" value="QSZ66751.1"/>
    <property type="molecule type" value="Genomic_DNA"/>
</dbReference>
<dbReference type="PANTHER" id="PTHR42195:SF1">
    <property type="entry name" value="ZINC FINGER PROTEIN"/>
    <property type="match status" value="1"/>
</dbReference>
<evidence type="ECO:0000313" key="1">
    <source>
        <dbReference type="EMBL" id="QSZ66751.1"/>
    </source>
</evidence>
<dbReference type="RefSeq" id="WP_265582117.1">
    <property type="nucleotide sequence ID" value="NZ_CP036172.1"/>
</dbReference>
<gene>
    <name evidence="1" type="ORF">RJ40_04205</name>
</gene>
<organism evidence="1 2">
    <name type="scientific">Methanofollis aquaemaris</name>
    <dbReference type="NCBI Taxonomy" id="126734"/>
    <lineage>
        <taxon>Archaea</taxon>
        <taxon>Methanobacteriati</taxon>
        <taxon>Methanobacteriota</taxon>
        <taxon>Stenosarchaea group</taxon>
        <taxon>Methanomicrobia</taxon>
        <taxon>Methanomicrobiales</taxon>
        <taxon>Methanomicrobiaceae</taxon>
        <taxon>Methanofollis</taxon>
    </lineage>
</organism>
<dbReference type="PANTHER" id="PTHR42195">
    <property type="entry name" value="UCP015877 FAMILY PROTEIN"/>
    <property type="match status" value="1"/>
</dbReference>
<protein>
    <recommendedName>
        <fullName evidence="3">Zn-finger protein</fullName>
    </recommendedName>
</protein>
<evidence type="ECO:0008006" key="3">
    <source>
        <dbReference type="Google" id="ProtNLM"/>
    </source>
</evidence>
<dbReference type="AlphaFoldDB" id="A0A8A3S4T7"/>
<dbReference type="PIRSF" id="PIRSF015877">
    <property type="entry name" value="UCP015877"/>
    <property type="match status" value="1"/>
</dbReference>
<keyword evidence="2" id="KW-1185">Reference proteome</keyword>
<accession>A0A8A3S4T7</accession>
<dbReference type="Pfam" id="PF19769">
    <property type="entry name" value="CPxCG_zf"/>
    <property type="match status" value="1"/>
</dbReference>
<reference evidence="1" key="2">
    <citation type="submission" date="2019-02" db="EMBL/GenBank/DDBJ databases">
        <authorList>
            <person name="Chen S.-C."/>
            <person name="Chien H.-H."/>
            <person name="Lai M.-C."/>
        </authorList>
    </citation>
    <scope>NUCLEOTIDE SEQUENCE</scope>
    <source>
        <strain evidence="1">N2F9704</strain>
    </source>
</reference>
<dbReference type="GeneID" id="76423537"/>
<reference evidence="1" key="1">
    <citation type="journal article" date="2001" name="Int. J. Syst. Evol. Microbiol.">
        <title>Methanofollis aquaemaris sp. nov., a methanogen isolated from an aquaculture fish pond.</title>
        <authorList>
            <person name="Lai M.C."/>
            <person name="Chen S.C."/>
        </authorList>
    </citation>
    <scope>NUCLEOTIDE SEQUENCE</scope>
    <source>
        <strain evidence="1">N2F9704</strain>
    </source>
</reference>
<dbReference type="InterPro" id="IPR012041">
    <property type="entry name" value="Znf_CPxCG-like"/>
</dbReference>